<name>A0ACC0APJ2_CATRO</name>
<evidence type="ECO:0000313" key="2">
    <source>
        <dbReference type="Proteomes" id="UP001060085"/>
    </source>
</evidence>
<dbReference type="Proteomes" id="UP001060085">
    <property type="component" value="Linkage Group LG05"/>
</dbReference>
<organism evidence="1 2">
    <name type="scientific">Catharanthus roseus</name>
    <name type="common">Madagascar periwinkle</name>
    <name type="synonym">Vinca rosea</name>
    <dbReference type="NCBI Taxonomy" id="4058"/>
    <lineage>
        <taxon>Eukaryota</taxon>
        <taxon>Viridiplantae</taxon>
        <taxon>Streptophyta</taxon>
        <taxon>Embryophyta</taxon>
        <taxon>Tracheophyta</taxon>
        <taxon>Spermatophyta</taxon>
        <taxon>Magnoliopsida</taxon>
        <taxon>eudicotyledons</taxon>
        <taxon>Gunneridae</taxon>
        <taxon>Pentapetalae</taxon>
        <taxon>asterids</taxon>
        <taxon>lamiids</taxon>
        <taxon>Gentianales</taxon>
        <taxon>Apocynaceae</taxon>
        <taxon>Rauvolfioideae</taxon>
        <taxon>Vinceae</taxon>
        <taxon>Catharanthinae</taxon>
        <taxon>Catharanthus</taxon>
    </lineage>
</organism>
<keyword evidence="2" id="KW-1185">Reference proteome</keyword>
<comment type="caution">
    <text evidence="1">The sequence shown here is derived from an EMBL/GenBank/DDBJ whole genome shotgun (WGS) entry which is preliminary data.</text>
</comment>
<protein>
    <submittedName>
        <fullName evidence="1">Uncharacterized protein</fullName>
    </submittedName>
</protein>
<evidence type="ECO:0000313" key="1">
    <source>
        <dbReference type="EMBL" id="KAI5661922.1"/>
    </source>
</evidence>
<proteinExistence type="predicted"/>
<sequence>MEEVPAHVHPSPIVPDVLTRQHEHRSGVIWSGDRETFAIYSSVTLRTWIFIWTVVHGSFRGCMIDRGSLSHSTDLGVVTYTCIAASVDDRCSGGADPLAPLGVIWCTCFDCSQLPTHTLVPYSDQLDFMPSDQVRFKIFCIICK</sequence>
<accession>A0ACC0APJ2</accession>
<gene>
    <name evidence="1" type="ORF">M9H77_21245</name>
</gene>
<dbReference type="EMBL" id="CM044705">
    <property type="protein sequence ID" value="KAI5661922.1"/>
    <property type="molecule type" value="Genomic_DNA"/>
</dbReference>
<reference evidence="2" key="1">
    <citation type="journal article" date="2023" name="Nat. Plants">
        <title>Single-cell RNA sequencing provides a high-resolution roadmap for understanding the multicellular compartmentation of specialized metabolism.</title>
        <authorList>
            <person name="Sun S."/>
            <person name="Shen X."/>
            <person name="Li Y."/>
            <person name="Li Y."/>
            <person name="Wang S."/>
            <person name="Li R."/>
            <person name="Zhang H."/>
            <person name="Shen G."/>
            <person name="Guo B."/>
            <person name="Wei J."/>
            <person name="Xu J."/>
            <person name="St-Pierre B."/>
            <person name="Chen S."/>
            <person name="Sun C."/>
        </authorList>
    </citation>
    <scope>NUCLEOTIDE SEQUENCE [LARGE SCALE GENOMIC DNA]</scope>
</reference>